<feature type="domain" description="PKD" evidence="3">
    <location>
        <begin position="146"/>
        <end position="233"/>
    </location>
</feature>
<dbReference type="InterPro" id="IPR006047">
    <property type="entry name" value="GH13_cat_dom"/>
</dbReference>
<dbReference type="CDD" id="cd00146">
    <property type="entry name" value="PKD"/>
    <property type="match status" value="1"/>
</dbReference>
<dbReference type="RefSeq" id="WP_189006740.1">
    <property type="nucleotide sequence ID" value="NZ_BMOD01000024.1"/>
</dbReference>
<evidence type="ECO:0000313" key="5">
    <source>
        <dbReference type="Proteomes" id="UP000632222"/>
    </source>
</evidence>
<feature type="signal peptide" evidence="2">
    <location>
        <begin position="1"/>
        <end position="20"/>
    </location>
</feature>
<dbReference type="PANTHER" id="PTHR10357:SF179">
    <property type="entry name" value="NEUTRAL AND BASIC AMINO ACID TRANSPORT PROTEIN RBAT"/>
    <property type="match status" value="1"/>
</dbReference>
<dbReference type="InterPro" id="IPR017853">
    <property type="entry name" value="GH"/>
</dbReference>
<dbReference type="InterPro" id="IPR035986">
    <property type="entry name" value="PKD_dom_sf"/>
</dbReference>
<keyword evidence="5" id="KW-1185">Reference proteome</keyword>
<sequence length="608" mass="67090">MTQMIRPKTLALTLCTLTLAACGSLTHPPVSQTSSKPTRQAVSTSVTFNVNLDRRIKASQFTPGTDTVGVSGSFGTVALTDPDGDRIYSGSASSIQSAAQITYNYRLNRAGNSINETVPPRKYVVQDTASSNTLNNWFNDELPAYPYARFYASSSKAIPGEVVRYFDDSEGGAATSWSWSFPGASPGTSNQQNPTVTYGAPGTYTATLTVTNGSGSSTSKSMSITVANPESTLGWWNDAVFYQVYPRSYLDTNGDGIGDFSGLLSKLDYIKDLGVTALYIMPVHPASSIYFGGYEVTDYKGIASELGSQAQFDQLVTDAHTRGMKVIIDGVFNHTSDEHPWFQTAAKGTGSIYDDYYVWRQDNPVSAWRKNNAPHTDPRFNTYWGKFAVKTPDLNFYNVSVQNTIKDVSAYWLNRGADGFRLDAPMFLYENADASQDSNLPATYRYWRDWSAYLKTVKPSSFSVGETWIKDDMLSAARYVYQGFDVGFQFDIAYGIQNSLNSENKTELQGAIEQSMSYYPFLQFGTFLSNHDLFKAAPDYTPQRIRQRLEGNKDAKARVAAAWLLTAPGVPFVYYGDEVGAAGAYSRKPMQWTGGANAERHLSIQFET</sequence>
<dbReference type="Pfam" id="PF00128">
    <property type="entry name" value="Alpha-amylase"/>
    <property type="match status" value="1"/>
</dbReference>
<dbReference type="SUPFAM" id="SSF51445">
    <property type="entry name" value="(Trans)glycosidases"/>
    <property type="match status" value="1"/>
</dbReference>
<feature type="chain" id="PRO_5047203134" description="PKD domain-containing protein" evidence="2">
    <location>
        <begin position="21"/>
        <end position="608"/>
    </location>
</feature>
<comment type="similarity">
    <text evidence="1">Belongs to the glycosyl hydrolase 13 family.</text>
</comment>
<dbReference type="SUPFAM" id="SSF49299">
    <property type="entry name" value="PKD domain"/>
    <property type="match status" value="1"/>
</dbReference>
<dbReference type="InterPro" id="IPR013783">
    <property type="entry name" value="Ig-like_fold"/>
</dbReference>
<dbReference type="Gene3D" id="3.20.20.80">
    <property type="entry name" value="Glycosidases"/>
    <property type="match status" value="1"/>
</dbReference>
<name>A0ABQ2DDQ7_9DEIO</name>
<dbReference type="Gene3D" id="3.90.400.10">
    <property type="entry name" value="Oligo-1,6-glucosidase, Domain 2"/>
    <property type="match status" value="1"/>
</dbReference>
<dbReference type="PROSITE" id="PS50093">
    <property type="entry name" value="PKD"/>
    <property type="match status" value="1"/>
</dbReference>
<dbReference type="PANTHER" id="PTHR10357">
    <property type="entry name" value="ALPHA-AMYLASE FAMILY MEMBER"/>
    <property type="match status" value="1"/>
</dbReference>
<dbReference type="InterPro" id="IPR022409">
    <property type="entry name" value="PKD/Chitinase_dom"/>
</dbReference>
<dbReference type="Gene3D" id="2.60.40.10">
    <property type="entry name" value="Immunoglobulins"/>
    <property type="match status" value="1"/>
</dbReference>
<dbReference type="InterPro" id="IPR045857">
    <property type="entry name" value="O16G_dom_2"/>
</dbReference>
<dbReference type="SMART" id="SM00642">
    <property type="entry name" value="Aamy"/>
    <property type="match status" value="1"/>
</dbReference>
<evidence type="ECO:0000256" key="2">
    <source>
        <dbReference type="SAM" id="SignalP"/>
    </source>
</evidence>
<protein>
    <recommendedName>
        <fullName evidence="3">PKD domain-containing protein</fullName>
    </recommendedName>
</protein>
<dbReference type="SMART" id="SM00089">
    <property type="entry name" value="PKD"/>
    <property type="match status" value="1"/>
</dbReference>
<dbReference type="Pfam" id="PF18911">
    <property type="entry name" value="PKD_4"/>
    <property type="match status" value="1"/>
</dbReference>
<proteinExistence type="inferred from homology"/>
<organism evidence="4 5">
    <name type="scientific">Deinococcus roseus</name>
    <dbReference type="NCBI Taxonomy" id="392414"/>
    <lineage>
        <taxon>Bacteria</taxon>
        <taxon>Thermotogati</taxon>
        <taxon>Deinococcota</taxon>
        <taxon>Deinococci</taxon>
        <taxon>Deinococcales</taxon>
        <taxon>Deinococcaceae</taxon>
        <taxon>Deinococcus</taxon>
    </lineage>
</organism>
<dbReference type="InterPro" id="IPR000601">
    <property type="entry name" value="PKD_dom"/>
</dbReference>
<dbReference type="EMBL" id="BMOD01000024">
    <property type="protein sequence ID" value="GGJ52368.1"/>
    <property type="molecule type" value="Genomic_DNA"/>
</dbReference>
<reference evidence="5" key="1">
    <citation type="journal article" date="2019" name="Int. J. Syst. Evol. Microbiol.">
        <title>The Global Catalogue of Microorganisms (GCM) 10K type strain sequencing project: providing services to taxonomists for standard genome sequencing and annotation.</title>
        <authorList>
            <consortium name="The Broad Institute Genomics Platform"/>
            <consortium name="The Broad Institute Genome Sequencing Center for Infectious Disease"/>
            <person name="Wu L."/>
            <person name="Ma J."/>
        </authorList>
    </citation>
    <scope>NUCLEOTIDE SEQUENCE [LARGE SCALE GENOMIC DNA]</scope>
    <source>
        <strain evidence="5">JCM 14370</strain>
    </source>
</reference>
<comment type="caution">
    <text evidence="4">The sequence shown here is derived from an EMBL/GenBank/DDBJ whole genome shotgun (WGS) entry which is preliminary data.</text>
</comment>
<evidence type="ECO:0000313" key="4">
    <source>
        <dbReference type="EMBL" id="GGJ52368.1"/>
    </source>
</evidence>
<gene>
    <name evidence="4" type="ORF">GCM10008938_42980</name>
</gene>
<evidence type="ECO:0000259" key="3">
    <source>
        <dbReference type="PROSITE" id="PS50093"/>
    </source>
</evidence>
<dbReference type="PROSITE" id="PS51257">
    <property type="entry name" value="PROKAR_LIPOPROTEIN"/>
    <property type="match status" value="1"/>
</dbReference>
<dbReference type="Proteomes" id="UP000632222">
    <property type="component" value="Unassembled WGS sequence"/>
</dbReference>
<keyword evidence="2" id="KW-0732">Signal</keyword>
<accession>A0ABQ2DDQ7</accession>
<evidence type="ECO:0000256" key="1">
    <source>
        <dbReference type="ARBA" id="ARBA00008061"/>
    </source>
</evidence>